<dbReference type="EMBL" id="UINC01087411">
    <property type="protein sequence ID" value="SVC36747.1"/>
    <property type="molecule type" value="Genomic_DNA"/>
</dbReference>
<reference evidence="1" key="1">
    <citation type="submission" date="2018-05" db="EMBL/GenBank/DDBJ databases">
        <authorList>
            <person name="Lanie J.A."/>
            <person name="Ng W.-L."/>
            <person name="Kazmierczak K.M."/>
            <person name="Andrzejewski T.M."/>
            <person name="Davidsen T.M."/>
            <person name="Wayne K.J."/>
            <person name="Tettelin H."/>
            <person name="Glass J.I."/>
            <person name="Rusch D."/>
            <person name="Podicherti R."/>
            <person name="Tsui H.-C.T."/>
            <person name="Winkler M.E."/>
        </authorList>
    </citation>
    <scope>NUCLEOTIDE SEQUENCE</scope>
</reference>
<proteinExistence type="predicted"/>
<accession>A0A382LND3</accession>
<sequence length="56" mass="6074">VFPCIISPAAPTVPPYVWPMHWCPRQTPRVGISEPNVAIMSFDIPALSGVRGPGEM</sequence>
<organism evidence="1">
    <name type="scientific">marine metagenome</name>
    <dbReference type="NCBI Taxonomy" id="408172"/>
    <lineage>
        <taxon>unclassified sequences</taxon>
        <taxon>metagenomes</taxon>
        <taxon>ecological metagenomes</taxon>
    </lineage>
</organism>
<name>A0A382LND3_9ZZZZ</name>
<gene>
    <name evidence="1" type="ORF">METZ01_LOCUS289601</name>
</gene>
<feature type="non-terminal residue" evidence="1">
    <location>
        <position position="1"/>
    </location>
</feature>
<protein>
    <submittedName>
        <fullName evidence="1">Uncharacterized protein</fullName>
    </submittedName>
</protein>
<feature type="non-terminal residue" evidence="1">
    <location>
        <position position="56"/>
    </location>
</feature>
<evidence type="ECO:0000313" key="1">
    <source>
        <dbReference type="EMBL" id="SVC36747.1"/>
    </source>
</evidence>
<dbReference type="AlphaFoldDB" id="A0A382LND3"/>